<feature type="binding site" evidence="9">
    <location>
        <position position="354"/>
    </location>
    <ligand>
        <name>S-adenosyl-L-methionine</name>
        <dbReference type="ChEBI" id="CHEBI:59789"/>
    </ligand>
</feature>
<dbReference type="InterPro" id="IPR049560">
    <property type="entry name" value="MeTrfase_RsmB-F_NOP2_cat"/>
</dbReference>
<dbReference type="InterPro" id="IPR001678">
    <property type="entry name" value="MeTrfase_RsmB-F_NOP2_dom"/>
</dbReference>
<organism evidence="12 13">
    <name type="scientific">Ananas comosus</name>
    <name type="common">Pineapple</name>
    <name type="synonym">Ananas ananas</name>
    <dbReference type="NCBI Taxonomy" id="4615"/>
    <lineage>
        <taxon>Eukaryota</taxon>
        <taxon>Viridiplantae</taxon>
        <taxon>Streptophyta</taxon>
        <taxon>Embryophyta</taxon>
        <taxon>Tracheophyta</taxon>
        <taxon>Spermatophyta</taxon>
        <taxon>Magnoliopsida</taxon>
        <taxon>Liliopsida</taxon>
        <taxon>Poales</taxon>
        <taxon>Bromeliaceae</taxon>
        <taxon>Bromelioideae</taxon>
        <taxon>Ananas</taxon>
    </lineage>
</organism>
<feature type="domain" description="SAM-dependent MTase RsmB/NOP-type" evidence="11">
    <location>
        <begin position="211"/>
        <end position="500"/>
    </location>
</feature>
<dbReference type="InterPro" id="IPR018314">
    <property type="entry name" value="RsmB/NOL1/NOP2-like_CS"/>
</dbReference>
<dbReference type="GO" id="GO:0009383">
    <property type="term" value="F:rRNA (cytosine-C5-)-methyltransferase activity"/>
    <property type="evidence" value="ECO:0007669"/>
    <property type="project" value="TreeGrafter"/>
</dbReference>
<feature type="binding site" evidence="9">
    <location>
        <position position="327"/>
    </location>
    <ligand>
        <name>S-adenosyl-L-methionine</name>
        <dbReference type="ChEBI" id="CHEBI:59789"/>
    </ligand>
</feature>
<keyword evidence="3" id="KW-0690">Ribosome biogenesis</keyword>
<dbReference type="PROSITE" id="PS51686">
    <property type="entry name" value="SAM_MT_RSMB_NOP"/>
    <property type="match status" value="1"/>
</dbReference>
<keyword evidence="6 9" id="KW-0949">S-adenosyl-L-methionine</keyword>
<feature type="compositionally biased region" description="Basic residues" evidence="10">
    <location>
        <begin position="1"/>
        <end position="18"/>
    </location>
</feature>
<evidence type="ECO:0000313" key="12">
    <source>
        <dbReference type="EMBL" id="OAY65769.1"/>
    </source>
</evidence>
<evidence type="ECO:0000256" key="9">
    <source>
        <dbReference type="PROSITE-ProRule" id="PRU01023"/>
    </source>
</evidence>
<comment type="subcellular location">
    <subcellularLocation>
        <location evidence="1">Nucleus</location>
        <location evidence="1">Nucleolus</location>
    </subcellularLocation>
</comment>
<dbReference type="FunFam" id="3.40.50.150:FF:000241">
    <property type="entry name" value="S-adenosyl-L-methionine-dependent methyltransferase superfamily protein"/>
    <property type="match status" value="1"/>
</dbReference>
<feature type="compositionally biased region" description="Acidic residues" evidence="10">
    <location>
        <begin position="53"/>
        <end position="72"/>
    </location>
</feature>
<dbReference type="FunFam" id="3.30.70.1170:FF:000001">
    <property type="entry name" value="Ribosomal RNA methyltransferase Nop2"/>
    <property type="match status" value="1"/>
</dbReference>
<gene>
    <name evidence="12" type="ORF">ACMD2_00839</name>
</gene>
<evidence type="ECO:0000256" key="2">
    <source>
        <dbReference type="ARBA" id="ARBA00007494"/>
    </source>
</evidence>
<dbReference type="GO" id="GO:0000470">
    <property type="term" value="P:maturation of LSU-rRNA"/>
    <property type="evidence" value="ECO:0007669"/>
    <property type="project" value="TreeGrafter"/>
</dbReference>
<proteinExistence type="inferred from homology"/>
<evidence type="ECO:0000256" key="3">
    <source>
        <dbReference type="ARBA" id="ARBA00022517"/>
    </source>
</evidence>
<dbReference type="SUPFAM" id="SSF53335">
    <property type="entry name" value="S-adenosyl-L-methionine-dependent methyltransferases"/>
    <property type="match status" value="1"/>
</dbReference>
<evidence type="ECO:0000256" key="1">
    <source>
        <dbReference type="ARBA" id="ARBA00004604"/>
    </source>
</evidence>
<evidence type="ECO:0000256" key="7">
    <source>
        <dbReference type="ARBA" id="ARBA00022884"/>
    </source>
</evidence>
<evidence type="ECO:0000313" key="13">
    <source>
        <dbReference type="Proteomes" id="UP000092600"/>
    </source>
</evidence>
<dbReference type="Gene3D" id="3.30.70.1170">
    <property type="entry name" value="Sun protein, domain 3"/>
    <property type="match status" value="1"/>
</dbReference>
<comment type="similarity">
    <text evidence="2 9">Belongs to the class I-like SAM-binding methyltransferase superfamily. RsmB/NOP family.</text>
</comment>
<feature type="compositionally biased region" description="Basic and acidic residues" evidence="10">
    <location>
        <begin position="525"/>
        <end position="553"/>
    </location>
</feature>
<dbReference type="PRINTS" id="PR02012">
    <property type="entry name" value="RCMTNOP2"/>
</dbReference>
<dbReference type="AlphaFoldDB" id="A0A199UM04"/>
<feature type="compositionally biased region" description="Basic residues" evidence="10">
    <location>
        <begin position="606"/>
        <end position="619"/>
    </location>
</feature>
<evidence type="ECO:0000256" key="4">
    <source>
        <dbReference type="ARBA" id="ARBA00022603"/>
    </source>
</evidence>
<feature type="compositionally biased region" description="Acidic residues" evidence="10">
    <location>
        <begin position="80"/>
        <end position="95"/>
    </location>
</feature>
<name>A0A199UM04_ANACO</name>
<evidence type="ECO:0000256" key="5">
    <source>
        <dbReference type="ARBA" id="ARBA00022679"/>
    </source>
</evidence>
<evidence type="ECO:0000259" key="11">
    <source>
        <dbReference type="PROSITE" id="PS51686"/>
    </source>
</evidence>
<comment type="caution">
    <text evidence="12">The sequence shown here is derived from an EMBL/GenBank/DDBJ whole genome shotgun (WGS) entry which is preliminary data.</text>
</comment>
<dbReference type="PROSITE" id="PS01153">
    <property type="entry name" value="NOL1_NOP2_SUN"/>
    <property type="match status" value="1"/>
</dbReference>
<dbReference type="GO" id="GO:0005730">
    <property type="term" value="C:nucleolus"/>
    <property type="evidence" value="ECO:0007669"/>
    <property type="project" value="UniProtKB-SubCell"/>
</dbReference>
<dbReference type="Proteomes" id="UP000092600">
    <property type="component" value="Unassembled WGS sequence"/>
</dbReference>
<feature type="active site" description="Nucleophile" evidence="9">
    <location>
        <position position="430"/>
    </location>
</feature>
<feature type="compositionally biased region" description="Acidic residues" evidence="10">
    <location>
        <begin position="24"/>
        <end position="43"/>
    </location>
</feature>
<keyword evidence="4 9" id="KW-0489">Methyltransferase</keyword>
<dbReference type="PANTHER" id="PTHR22807">
    <property type="entry name" value="NOP2 YEAST -RELATED NOL1/NOP2/FMU SUN DOMAIN-CONTAINING"/>
    <property type="match status" value="1"/>
</dbReference>
<keyword evidence="7 9" id="KW-0694">RNA-binding</keyword>
<dbReference type="STRING" id="4615.A0A199UM04"/>
<feature type="compositionally biased region" description="Basic residues" evidence="10">
    <location>
        <begin position="554"/>
        <end position="566"/>
    </location>
</feature>
<keyword evidence="5 9" id="KW-0808">Transferase</keyword>
<feature type="binding site" evidence="9">
    <location>
        <position position="373"/>
    </location>
    <ligand>
        <name>S-adenosyl-L-methionine</name>
        <dbReference type="ChEBI" id="CHEBI:59789"/>
    </ligand>
</feature>
<feature type="compositionally biased region" description="Basic residues" evidence="10">
    <location>
        <begin position="584"/>
        <end position="593"/>
    </location>
</feature>
<reference evidence="12 13" key="1">
    <citation type="journal article" date="2016" name="DNA Res.">
        <title>The draft genome of MD-2 pineapple using hybrid error correction of long reads.</title>
        <authorList>
            <person name="Redwan R.M."/>
            <person name="Saidin A."/>
            <person name="Kumar S.V."/>
        </authorList>
    </citation>
    <scope>NUCLEOTIDE SEQUENCE [LARGE SCALE GENOMIC DNA]</scope>
    <source>
        <strain evidence="13">cv. MD2</strain>
        <tissue evidence="12">Leaf</tissue>
    </source>
</reference>
<dbReference type="GO" id="GO:0070475">
    <property type="term" value="P:rRNA base methylation"/>
    <property type="evidence" value="ECO:0007669"/>
    <property type="project" value="TreeGrafter"/>
</dbReference>
<feature type="region of interest" description="Disordered" evidence="10">
    <location>
        <begin position="1"/>
        <end position="98"/>
    </location>
</feature>
<evidence type="ECO:0000256" key="8">
    <source>
        <dbReference type="ARBA" id="ARBA00023242"/>
    </source>
</evidence>
<dbReference type="Gene3D" id="3.40.50.150">
    <property type="entry name" value="Vaccinia Virus protein VP39"/>
    <property type="match status" value="1"/>
</dbReference>
<feature type="binding site" evidence="9">
    <location>
        <begin position="303"/>
        <end position="309"/>
    </location>
    <ligand>
        <name>S-adenosyl-L-methionine</name>
        <dbReference type="ChEBI" id="CHEBI:59789"/>
    </ligand>
</feature>
<dbReference type="GO" id="GO:0003723">
    <property type="term" value="F:RNA binding"/>
    <property type="evidence" value="ECO:0007669"/>
    <property type="project" value="UniProtKB-UniRule"/>
</dbReference>
<dbReference type="EMBL" id="LSRQ01006666">
    <property type="protein sequence ID" value="OAY65769.1"/>
    <property type="molecule type" value="Genomic_DNA"/>
</dbReference>
<dbReference type="NCBIfam" id="TIGR00446">
    <property type="entry name" value="nop2p"/>
    <property type="match status" value="1"/>
</dbReference>
<keyword evidence="8" id="KW-0539">Nucleus</keyword>
<protein>
    <submittedName>
        <fullName evidence="12">Putative 28S rRNA (Cytosine(4447)-C(5))-methyltransferase</fullName>
    </submittedName>
</protein>
<dbReference type="InterPro" id="IPR023273">
    <property type="entry name" value="RCMT_NOP2"/>
</dbReference>
<evidence type="ECO:0000256" key="10">
    <source>
        <dbReference type="SAM" id="MobiDB-lite"/>
    </source>
</evidence>
<dbReference type="PRINTS" id="PR02008">
    <property type="entry name" value="RCMTFAMILY"/>
</dbReference>
<feature type="region of interest" description="Disordered" evidence="10">
    <location>
        <begin position="503"/>
        <end position="619"/>
    </location>
</feature>
<dbReference type="Pfam" id="PF01189">
    <property type="entry name" value="Methyltr_RsmB-F"/>
    <property type="match status" value="1"/>
</dbReference>
<dbReference type="PANTHER" id="PTHR22807:SF30">
    <property type="entry name" value="28S RRNA (CYTOSINE(4447)-C(5))-METHYLTRANSFERASE-RELATED"/>
    <property type="match status" value="1"/>
</dbReference>
<dbReference type="InterPro" id="IPR011023">
    <property type="entry name" value="Nop2p"/>
</dbReference>
<evidence type="ECO:0000256" key="6">
    <source>
        <dbReference type="ARBA" id="ARBA00022691"/>
    </source>
</evidence>
<dbReference type="InterPro" id="IPR023267">
    <property type="entry name" value="RCMT"/>
</dbReference>
<accession>A0A199UM04</accession>
<sequence length="619" mass="68805">MASKKRAPKPNTKKKKAKPPPPSPEEEMRDLEDTDPEPEEDQEGGGGGRAESSGDEEEQSQSDVSSDEEPFTDDFLGGSGDEEGAESGSESDESDLEVKSRAIDKARAKAEEEAEEELKLNIKEESDEFRLPTKEELEEEALLPPNLPNIQRRIKEIVRVLSNFSALRQEGVSRKDYINQLKADLMAYYGYNEFLIEAFIEMFPVVELVELLEAFEKKPPETLRTNTLKTRRRDLAGVLLNRGVNLDQIGKWSKVGLVVYDSQVPVGATPEYMAGHYIKQGASSFLPVMALAPQEKERIVDMAAAPGGKTTYIGALMKNTGVIYANEFNEKRLHGLLGNIHRMGVTNTIVCNYDGRELPKVLGLNSVDRVLLDAPCTGTGTIWKDEQVKMSKTIEDVRNCAFLQKQLILAAIDLVDANSKTGGYIVYSTCSMMIPENEAVIDYALKKRDVKLVPCGLDFGRPGFIRYREHRFHPSLEKTRRFYPHVNNMEGFFVAKLKKMSNTKPAASEPSKTSEEAEEAVVTDGLKDDKKDIPNGELEQPKNPKKGSSERPKNPKKGLVKKKAKASKSGTPSDTKQPPSSSKKAMKKRKSPSKGKIGGPREDKKRKALKKRKVQSGTD</sequence>
<dbReference type="InterPro" id="IPR029063">
    <property type="entry name" value="SAM-dependent_MTases_sf"/>
</dbReference>